<dbReference type="InterPro" id="IPR017441">
    <property type="entry name" value="Protein_kinase_ATP_BS"/>
</dbReference>
<dbReference type="GO" id="GO:0005524">
    <property type="term" value="F:ATP binding"/>
    <property type="evidence" value="ECO:0007669"/>
    <property type="project" value="UniProtKB-UniRule"/>
</dbReference>
<sequence>MSYNPQDGKPQVQACRYKTGKTLGAGSYSVVKECVHIDTGRYYAAKVINKRLMAGREHMVRNEIAVLKRVSMGHQNILTLVDYFETLNNLYLVTDLALGGELFDRICRKGSYYESDAAELIRATLSAVAYLHDHGIVHRDLKPENLLFRTPEDNADLLIADFGLSRIMDEEQFHVLTTTCGTPGYMAPEIFKKTGHGKPVDIWAIGVITYFLLCGYTPFDRDSNLEEMQAILVADYSFTPIEYWRGVSLQAREFIKRCLTIDPTQRMTAHEALSHPFVAGLTTGREGNTEKGSDLLPVIKKNFNARRTLHAAIDTVRAINKLREGYGGMMDGVTSENPAAGAAPLPSHQYKTGGTADSGVGGMGDAAQTDSGYVTGTGQLGQGAYDSQGDAQMGGVERFSGQGQTEAQIEAQTRKIAETTKGLWSVGHAKVSGR</sequence>
<proteinExistence type="inferred from homology"/>
<reference evidence="6 7" key="1">
    <citation type="journal article" date="2013" name="BMC Genomics">
        <title>Genomics-driven discovery of the pneumocandin biosynthetic gene cluster in the fungus Glarea lozoyensis.</title>
        <authorList>
            <person name="Chen L."/>
            <person name="Yue Q."/>
            <person name="Zhang X."/>
            <person name="Xiang M."/>
            <person name="Wang C."/>
            <person name="Li S."/>
            <person name="Che Y."/>
            <person name="Ortiz-Lopez F.J."/>
            <person name="Bills G.F."/>
            <person name="Liu X."/>
            <person name="An Z."/>
        </authorList>
    </citation>
    <scope>NUCLEOTIDE SEQUENCE [LARGE SCALE GENOMIC DNA]</scope>
    <source>
        <strain evidence="7">ATCC 20868 / MF5171</strain>
    </source>
</reference>
<dbReference type="GeneID" id="19470603"/>
<dbReference type="PROSITE" id="PS50011">
    <property type="entry name" value="PROTEIN_KINASE_DOM"/>
    <property type="match status" value="1"/>
</dbReference>
<dbReference type="GO" id="GO:0000122">
    <property type="term" value="P:negative regulation of transcription by RNA polymerase II"/>
    <property type="evidence" value="ECO:0007669"/>
    <property type="project" value="EnsemblFungi"/>
</dbReference>
<keyword evidence="6" id="KW-0418">Kinase</keyword>
<dbReference type="InterPro" id="IPR011009">
    <property type="entry name" value="Kinase-like_dom_sf"/>
</dbReference>
<dbReference type="SMART" id="SM00220">
    <property type="entry name" value="S_TKc"/>
    <property type="match status" value="1"/>
</dbReference>
<dbReference type="Pfam" id="PF00069">
    <property type="entry name" value="Pkinase"/>
    <property type="match status" value="1"/>
</dbReference>
<dbReference type="Gene3D" id="3.30.200.20">
    <property type="entry name" value="Phosphorylase Kinase, domain 1"/>
    <property type="match status" value="1"/>
</dbReference>
<dbReference type="InterPro" id="IPR008271">
    <property type="entry name" value="Ser/Thr_kinase_AS"/>
</dbReference>
<dbReference type="STRING" id="1116229.S3CYS2"/>
<evidence type="ECO:0000256" key="3">
    <source>
        <dbReference type="PROSITE-ProRule" id="PRU10141"/>
    </source>
</evidence>
<dbReference type="Proteomes" id="UP000016922">
    <property type="component" value="Unassembled WGS sequence"/>
</dbReference>
<evidence type="ECO:0000256" key="2">
    <source>
        <dbReference type="ARBA" id="ARBA00022840"/>
    </source>
</evidence>
<dbReference type="KEGG" id="glz:GLAREA_11562"/>
<dbReference type="GO" id="GO:0071277">
    <property type="term" value="P:cellular response to calcium ion"/>
    <property type="evidence" value="ECO:0007669"/>
    <property type="project" value="EnsemblFungi"/>
</dbReference>
<keyword evidence="2 3" id="KW-0067">ATP-binding</keyword>
<organism evidence="6 7">
    <name type="scientific">Glarea lozoyensis (strain ATCC 20868 / MF5171)</name>
    <dbReference type="NCBI Taxonomy" id="1116229"/>
    <lineage>
        <taxon>Eukaryota</taxon>
        <taxon>Fungi</taxon>
        <taxon>Dikarya</taxon>
        <taxon>Ascomycota</taxon>
        <taxon>Pezizomycotina</taxon>
        <taxon>Leotiomycetes</taxon>
        <taxon>Helotiales</taxon>
        <taxon>Helotiaceae</taxon>
        <taxon>Glarea</taxon>
    </lineage>
</organism>
<gene>
    <name evidence="6" type="ORF">GLAREA_11562</name>
</gene>
<evidence type="ECO:0000259" key="5">
    <source>
        <dbReference type="PROSITE" id="PS50011"/>
    </source>
</evidence>
<evidence type="ECO:0000313" key="7">
    <source>
        <dbReference type="Proteomes" id="UP000016922"/>
    </source>
</evidence>
<dbReference type="eggNOG" id="KOG0032">
    <property type="taxonomic scope" value="Eukaryota"/>
</dbReference>
<dbReference type="CDD" id="cd05117">
    <property type="entry name" value="STKc_CAMK"/>
    <property type="match status" value="1"/>
</dbReference>
<dbReference type="FunFam" id="3.30.200.20:FF:000153">
    <property type="entry name" value="Calcium/calmodulin-dependent protein kinase type I"/>
    <property type="match status" value="1"/>
</dbReference>
<dbReference type="RefSeq" id="XP_008087896.1">
    <property type="nucleotide sequence ID" value="XM_008089705.1"/>
</dbReference>
<evidence type="ECO:0000256" key="4">
    <source>
        <dbReference type="RuleBase" id="RU000304"/>
    </source>
</evidence>
<dbReference type="PROSITE" id="PS00108">
    <property type="entry name" value="PROTEIN_KINASE_ST"/>
    <property type="match status" value="1"/>
</dbReference>
<dbReference type="HOGENOM" id="CLU_000288_63_0_1"/>
<feature type="binding site" evidence="3">
    <location>
        <position position="46"/>
    </location>
    <ligand>
        <name>ATP</name>
        <dbReference type="ChEBI" id="CHEBI:30616"/>
    </ligand>
</feature>
<keyword evidence="4" id="KW-0723">Serine/threonine-protein kinase</keyword>
<keyword evidence="7" id="KW-1185">Reference proteome</keyword>
<dbReference type="GO" id="GO:0004683">
    <property type="term" value="F:calcium/calmodulin-dependent protein kinase activity"/>
    <property type="evidence" value="ECO:0007669"/>
    <property type="project" value="EnsemblFungi"/>
</dbReference>
<keyword evidence="6" id="KW-0808">Transferase</keyword>
<dbReference type="Gene3D" id="1.10.510.10">
    <property type="entry name" value="Transferase(Phosphotransferase) domain 1"/>
    <property type="match status" value="1"/>
</dbReference>
<evidence type="ECO:0000313" key="6">
    <source>
        <dbReference type="EMBL" id="EPE24981.1"/>
    </source>
</evidence>
<protein>
    <submittedName>
        <fullName evidence="6">Protein kinase-like (PK-like)</fullName>
    </submittedName>
</protein>
<dbReference type="OrthoDB" id="40902at2759"/>
<dbReference type="GO" id="GO:0005516">
    <property type="term" value="F:calmodulin binding"/>
    <property type="evidence" value="ECO:0007669"/>
    <property type="project" value="EnsemblFungi"/>
</dbReference>
<accession>S3CYS2</accession>
<feature type="domain" description="Protein kinase" evidence="5">
    <location>
        <begin position="17"/>
        <end position="278"/>
    </location>
</feature>
<dbReference type="OMA" id="RPKVQPC"/>
<comment type="similarity">
    <text evidence="4">Belongs to the protein kinase superfamily.</text>
</comment>
<dbReference type="InterPro" id="IPR000719">
    <property type="entry name" value="Prot_kinase_dom"/>
</dbReference>
<keyword evidence="1 3" id="KW-0547">Nucleotide-binding</keyword>
<dbReference type="EMBL" id="KE145372">
    <property type="protein sequence ID" value="EPE24981.1"/>
    <property type="molecule type" value="Genomic_DNA"/>
</dbReference>
<dbReference type="AlphaFoldDB" id="S3CYS2"/>
<dbReference type="PROSITE" id="PS00107">
    <property type="entry name" value="PROTEIN_KINASE_ATP"/>
    <property type="match status" value="1"/>
</dbReference>
<dbReference type="SUPFAM" id="SSF56112">
    <property type="entry name" value="Protein kinase-like (PK-like)"/>
    <property type="match status" value="1"/>
</dbReference>
<dbReference type="PANTHER" id="PTHR24347">
    <property type="entry name" value="SERINE/THREONINE-PROTEIN KINASE"/>
    <property type="match status" value="1"/>
</dbReference>
<dbReference type="GO" id="GO:0106057">
    <property type="term" value="P:negative regulation of calcineurin-mediated signaling"/>
    <property type="evidence" value="ECO:0007669"/>
    <property type="project" value="EnsemblFungi"/>
</dbReference>
<evidence type="ECO:0000256" key="1">
    <source>
        <dbReference type="ARBA" id="ARBA00022741"/>
    </source>
</evidence>
<name>S3CYS2_GLAL2</name>
<dbReference type="GO" id="GO:0010972">
    <property type="term" value="P:negative regulation of G2/M transition of mitotic cell cycle"/>
    <property type="evidence" value="ECO:0007669"/>
    <property type="project" value="EnsemblFungi"/>
</dbReference>
<dbReference type="FunFam" id="1.10.510.10:FF:000257">
    <property type="entry name" value="Calcium/calmodulin-dependent protein kinase type I"/>
    <property type="match status" value="1"/>
</dbReference>